<keyword evidence="1" id="KW-0805">Transcription regulation</keyword>
<dbReference type="InterPro" id="IPR002577">
    <property type="entry name" value="HTH_HxlR"/>
</dbReference>
<dbReference type="SUPFAM" id="SSF46785">
    <property type="entry name" value="Winged helix' DNA-binding domain"/>
    <property type="match status" value="1"/>
</dbReference>
<evidence type="ECO:0000256" key="3">
    <source>
        <dbReference type="ARBA" id="ARBA00023163"/>
    </source>
</evidence>
<evidence type="ECO:0000259" key="4">
    <source>
        <dbReference type="PROSITE" id="PS51118"/>
    </source>
</evidence>
<feature type="domain" description="HTH hxlR-type" evidence="4">
    <location>
        <begin position="14"/>
        <end position="118"/>
    </location>
</feature>
<comment type="caution">
    <text evidence="5">The sequence shown here is derived from an EMBL/GenBank/DDBJ whole genome shotgun (WGS) entry which is preliminary data.</text>
</comment>
<dbReference type="Proteomes" id="UP000228758">
    <property type="component" value="Unassembled WGS sequence"/>
</dbReference>
<dbReference type="GO" id="GO:0003677">
    <property type="term" value="F:DNA binding"/>
    <property type="evidence" value="ECO:0007669"/>
    <property type="project" value="UniProtKB-KW"/>
</dbReference>
<dbReference type="Gene3D" id="1.10.10.10">
    <property type="entry name" value="Winged helix-like DNA-binding domain superfamily/Winged helix DNA-binding domain"/>
    <property type="match status" value="1"/>
</dbReference>
<evidence type="ECO:0000313" key="5">
    <source>
        <dbReference type="EMBL" id="PJJ70488.1"/>
    </source>
</evidence>
<evidence type="ECO:0000256" key="2">
    <source>
        <dbReference type="ARBA" id="ARBA00023125"/>
    </source>
</evidence>
<dbReference type="PANTHER" id="PTHR33204">
    <property type="entry name" value="TRANSCRIPTIONAL REGULATOR, MARR FAMILY"/>
    <property type="match status" value="1"/>
</dbReference>
<gene>
    <name evidence="5" type="ORF">CLV46_0009</name>
</gene>
<dbReference type="EMBL" id="PGFF01000001">
    <property type="protein sequence ID" value="PJJ70488.1"/>
    <property type="molecule type" value="Genomic_DNA"/>
</dbReference>
<name>A0A2M9CF26_9MICO</name>
<keyword evidence="3" id="KW-0804">Transcription</keyword>
<keyword evidence="2 5" id="KW-0238">DNA-binding</keyword>
<keyword evidence="6" id="KW-1185">Reference proteome</keyword>
<dbReference type="Pfam" id="PF01638">
    <property type="entry name" value="HxlR"/>
    <property type="match status" value="1"/>
</dbReference>
<dbReference type="InterPro" id="IPR036390">
    <property type="entry name" value="WH_DNA-bd_sf"/>
</dbReference>
<dbReference type="InterPro" id="IPR036388">
    <property type="entry name" value="WH-like_DNA-bd_sf"/>
</dbReference>
<evidence type="ECO:0000256" key="1">
    <source>
        <dbReference type="ARBA" id="ARBA00023015"/>
    </source>
</evidence>
<dbReference type="AlphaFoldDB" id="A0A2M9CF26"/>
<protein>
    <submittedName>
        <fullName evidence="5">DNA-binding HxlR family transcriptional regulator</fullName>
    </submittedName>
</protein>
<dbReference type="PROSITE" id="PS51118">
    <property type="entry name" value="HTH_HXLR"/>
    <property type="match status" value="1"/>
</dbReference>
<sequence length="138" mass="15517">MAEKQRISDMLCICTEDDPQVFRSVLDRVADKWTLIVIGLLEERTLRFTELLAAIPGISRRMLTLTLRSLERDGLVSRTIYAEVPPRVEYRATPLGAALSGPVLALATWVADHKDEIETHRLTFDEAADRRAVEVGRG</sequence>
<proteinExistence type="predicted"/>
<reference evidence="5 6" key="1">
    <citation type="submission" date="2017-11" db="EMBL/GenBank/DDBJ databases">
        <title>Genomic Encyclopedia of Archaeal and Bacterial Type Strains, Phase II (KMG-II): From Individual Species to Whole Genera.</title>
        <authorList>
            <person name="Goeker M."/>
        </authorList>
    </citation>
    <scope>NUCLEOTIDE SEQUENCE [LARGE SCALE GENOMIC DNA]</scope>
    <source>
        <strain evidence="5 6">DSM 27393</strain>
    </source>
</reference>
<evidence type="ECO:0000313" key="6">
    <source>
        <dbReference type="Proteomes" id="UP000228758"/>
    </source>
</evidence>
<organism evidence="5 6">
    <name type="scientific">Diaminobutyricimonas aerilata</name>
    <dbReference type="NCBI Taxonomy" id="1162967"/>
    <lineage>
        <taxon>Bacteria</taxon>
        <taxon>Bacillati</taxon>
        <taxon>Actinomycetota</taxon>
        <taxon>Actinomycetes</taxon>
        <taxon>Micrococcales</taxon>
        <taxon>Microbacteriaceae</taxon>
        <taxon>Diaminobutyricimonas</taxon>
    </lineage>
</organism>
<accession>A0A2M9CF26</accession>
<dbReference type="PANTHER" id="PTHR33204:SF39">
    <property type="entry name" value="TRANSCRIPTIONAL REGULATORY PROTEIN"/>
    <property type="match status" value="1"/>
</dbReference>